<gene>
    <name evidence="7" type="ORF">FSZ17_06255</name>
</gene>
<dbReference type="PANTHER" id="PTHR43133">
    <property type="entry name" value="RNA POLYMERASE ECF-TYPE SIGMA FACTO"/>
    <property type="match status" value="1"/>
</dbReference>
<evidence type="ECO:0000256" key="2">
    <source>
        <dbReference type="ARBA" id="ARBA00023015"/>
    </source>
</evidence>
<dbReference type="Proteomes" id="UP000321555">
    <property type="component" value="Chromosome"/>
</dbReference>
<feature type="domain" description="RNA polymerase sigma factor 70 region 4 type 2" evidence="6">
    <location>
        <begin position="120"/>
        <end position="171"/>
    </location>
</feature>
<dbReference type="InterPro" id="IPR039425">
    <property type="entry name" value="RNA_pol_sigma-70-like"/>
</dbReference>
<dbReference type="InterPro" id="IPR014284">
    <property type="entry name" value="RNA_pol_sigma-70_dom"/>
</dbReference>
<keyword evidence="3" id="KW-0731">Sigma factor</keyword>
<evidence type="ECO:0000313" key="7">
    <source>
        <dbReference type="EMBL" id="QED46900.1"/>
    </source>
</evidence>
<dbReference type="PANTHER" id="PTHR43133:SF60">
    <property type="entry name" value="RNA POLYMERASE SIGMA FACTOR SIGV"/>
    <property type="match status" value="1"/>
</dbReference>
<evidence type="ECO:0000259" key="6">
    <source>
        <dbReference type="Pfam" id="PF08281"/>
    </source>
</evidence>
<dbReference type="Pfam" id="PF04542">
    <property type="entry name" value="Sigma70_r2"/>
    <property type="match status" value="1"/>
</dbReference>
<dbReference type="InterPro" id="IPR036388">
    <property type="entry name" value="WH-like_DNA-bd_sf"/>
</dbReference>
<dbReference type="KEGG" id="bda:FSZ17_06255"/>
<evidence type="ECO:0000313" key="8">
    <source>
        <dbReference type="Proteomes" id="UP000321555"/>
    </source>
</evidence>
<dbReference type="Gene3D" id="1.10.1740.10">
    <property type="match status" value="1"/>
</dbReference>
<dbReference type="AlphaFoldDB" id="A0A5B8Z1L5"/>
<evidence type="ECO:0000256" key="1">
    <source>
        <dbReference type="ARBA" id="ARBA00010641"/>
    </source>
</evidence>
<dbReference type="InterPro" id="IPR013325">
    <property type="entry name" value="RNA_pol_sigma_r2"/>
</dbReference>
<dbReference type="Pfam" id="PF08281">
    <property type="entry name" value="Sigma70_r4_2"/>
    <property type="match status" value="1"/>
</dbReference>
<dbReference type="Gene3D" id="1.10.10.10">
    <property type="entry name" value="Winged helix-like DNA-binding domain superfamily/Winged helix DNA-binding domain"/>
    <property type="match status" value="1"/>
</dbReference>
<evidence type="ECO:0000256" key="4">
    <source>
        <dbReference type="ARBA" id="ARBA00023163"/>
    </source>
</evidence>
<dbReference type="NCBIfam" id="NF006930">
    <property type="entry name" value="PRK09415.1"/>
    <property type="match status" value="1"/>
</dbReference>
<dbReference type="RefSeq" id="WP_057775072.1">
    <property type="nucleotide sequence ID" value="NZ_CP042593.1"/>
</dbReference>
<accession>A0A5B8Z1L5</accession>
<keyword evidence="2" id="KW-0805">Transcription regulation</keyword>
<dbReference type="InterPro" id="IPR013324">
    <property type="entry name" value="RNA_pol_sigma_r3/r4-like"/>
</dbReference>
<keyword evidence="8" id="KW-1185">Reference proteome</keyword>
<dbReference type="EMBL" id="CP042593">
    <property type="protein sequence ID" value="QED46900.1"/>
    <property type="molecule type" value="Genomic_DNA"/>
</dbReference>
<evidence type="ECO:0000259" key="5">
    <source>
        <dbReference type="Pfam" id="PF04542"/>
    </source>
</evidence>
<dbReference type="SUPFAM" id="SSF88659">
    <property type="entry name" value="Sigma3 and sigma4 domains of RNA polymerase sigma factors"/>
    <property type="match status" value="1"/>
</dbReference>
<dbReference type="NCBIfam" id="TIGR02937">
    <property type="entry name" value="sigma70-ECF"/>
    <property type="match status" value="1"/>
</dbReference>
<dbReference type="GO" id="GO:0016987">
    <property type="term" value="F:sigma factor activity"/>
    <property type="evidence" value="ECO:0007669"/>
    <property type="project" value="UniProtKB-KW"/>
</dbReference>
<dbReference type="CDD" id="cd06171">
    <property type="entry name" value="Sigma70_r4"/>
    <property type="match status" value="1"/>
</dbReference>
<name>A0A5B8Z1L5_CYTDA</name>
<dbReference type="STRING" id="1742359.GCA_001439625_04115"/>
<reference evidence="8" key="1">
    <citation type="submission" date="2019-08" db="EMBL/GenBank/DDBJ databases">
        <authorList>
            <person name="Zheng X."/>
        </authorList>
    </citation>
    <scope>NUCLEOTIDE SEQUENCE [LARGE SCALE GENOMIC DNA]</scope>
    <source>
        <strain evidence="8">FJAT-25496</strain>
    </source>
</reference>
<dbReference type="InterPro" id="IPR013249">
    <property type="entry name" value="RNA_pol_sigma70_r4_t2"/>
</dbReference>
<comment type="similarity">
    <text evidence="1">Belongs to the sigma-70 factor family. ECF subfamily.</text>
</comment>
<dbReference type="InterPro" id="IPR007627">
    <property type="entry name" value="RNA_pol_sigma70_r2"/>
</dbReference>
<dbReference type="GO" id="GO:0006352">
    <property type="term" value="P:DNA-templated transcription initiation"/>
    <property type="evidence" value="ECO:0007669"/>
    <property type="project" value="InterPro"/>
</dbReference>
<sequence>MDELTVEWIAAEKPEETIQEIMNRYGQEVLQLVYSYVENKAIAEDLTQEIFIKCYRSLHTFKGQAQLKTWLWRIAINHCKDFLKSWYNRSVISTDDFSVADSVKKETVEQSVIQKDEDEMLAFAVMKLPIKYREVILLYYYEELVIKEISAILEVKENTVKTRLRKAKALLKESLEE</sequence>
<keyword evidence="4" id="KW-0804">Transcription</keyword>
<protein>
    <submittedName>
        <fullName evidence="7">Sigma-70 family RNA polymerase sigma factor</fullName>
    </submittedName>
</protein>
<dbReference type="OrthoDB" id="9794508at2"/>
<feature type="domain" description="RNA polymerase sigma-70 region 2" evidence="5">
    <location>
        <begin position="22"/>
        <end position="85"/>
    </location>
</feature>
<evidence type="ECO:0000256" key="3">
    <source>
        <dbReference type="ARBA" id="ARBA00023082"/>
    </source>
</evidence>
<dbReference type="GO" id="GO:0003677">
    <property type="term" value="F:DNA binding"/>
    <property type="evidence" value="ECO:0007669"/>
    <property type="project" value="InterPro"/>
</dbReference>
<dbReference type="SUPFAM" id="SSF88946">
    <property type="entry name" value="Sigma2 domain of RNA polymerase sigma factors"/>
    <property type="match status" value="1"/>
</dbReference>
<proteinExistence type="inferred from homology"/>
<organism evidence="7 8">
    <name type="scientific">Cytobacillus dafuensis</name>
    <name type="common">Bacillus dafuensis</name>
    <dbReference type="NCBI Taxonomy" id="1742359"/>
    <lineage>
        <taxon>Bacteria</taxon>
        <taxon>Bacillati</taxon>
        <taxon>Bacillota</taxon>
        <taxon>Bacilli</taxon>
        <taxon>Bacillales</taxon>
        <taxon>Bacillaceae</taxon>
        <taxon>Cytobacillus</taxon>
    </lineage>
</organism>